<dbReference type="InterPro" id="IPR001387">
    <property type="entry name" value="Cro/C1-type_HTH"/>
</dbReference>
<dbReference type="Pfam" id="PF13560">
    <property type="entry name" value="HTH_31"/>
    <property type="match status" value="1"/>
</dbReference>
<gene>
    <name evidence="2" type="ORF">I0C86_01405</name>
</gene>
<name>A0ABS0GN95_9ACTN</name>
<dbReference type="SUPFAM" id="SSF47413">
    <property type="entry name" value="lambda repressor-like DNA-binding domains"/>
    <property type="match status" value="1"/>
</dbReference>
<dbReference type="Proteomes" id="UP000638560">
    <property type="component" value="Unassembled WGS sequence"/>
</dbReference>
<sequence>MLADFLIAELRAARATRKMNQDEFGKLANYSGSHVSAVETGGRPPTEDYVAAIDEGLQTGGIYSRLLAKVTAYDDAPVWLRPWLEYERDAVSLRSCHPLVVPGLLQTEAYARAVMASGLLGAEEVEKRLGVRLERQRAVLDQDDPPLTTFVIGMAALRTGDPKVLREQLEHLARLSERPRVLIHVVPETAGFWAGQQGPFVISSFKGGDDVAFLDDHLQGRVITESSMVAALQRSWDVVRAVALPRDLSRDLILKLVNEL</sequence>
<dbReference type="InterPro" id="IPR043917">
    <property type="entry name" value="DUF5753"/>
</dbReference>
<proteinExistence type="predicted"/>
<accession>A0ABS0GN95</accession>
<dbReference type="Gene3D" id="1.10.260.40">
    <property type="entry name" value="lambda repressor-like DNA-binding domains"/>
    <property type="match status" value="1"/>
</dbReference>
<keyword evidence="3" id="KW-1185">Reference proteome</keyword>
<feature type="domain" description="HTH cro/C1-type" evidence="1">
    <location>
        <begin position="10"/>
        <end position="53"/>
    </location>
</feature>
<protein>
    <submittedName>
        <fullName evidence="2">Helix-turn-helix domain-containing protein</fullName>
    </submittedName>
</protein>
<organism evidence="2 3">
    <name type="scientific">Plantactinospora alkalitolerans</name>
    <dbReference type="NCBI Taxonomy" id="2789879"/>
    <lineage>
        <taxon>Bacteria</taxon>
        <taxon>Bacillati</taxon>
        <taxon>Actinomycetota</taxon>
        <taxon>Actinomycetes</taxon>
        <taxon>Micromonosporales</taxon>
        <taxon>Micromonosporaceae</taxon>
        <taxon>Plantactinospora</taxon>
    </lineage>
</organism>
<evidence type="ECO:0000259" key="1">
    <source>
        <dbReference type="PROSITE" id="PS50943"/>
    </source>
</evidence>
<evidence type="ECO:0000313" key="3">
    <source>
        <dbReference type="Proteomes" id="UP000638560"/>
    </source>
</evidence>
<dbReference type="EMBL" id="JADPUN010000034">
    <property type="protein sequence ID" value="MBF9127660.1"/>
    <property type="molecule type" value="Genomic_DNA"/>
</dbReference>
<dbReference type="Pfam" id="PF19054">
    <property type="entry name" value="DUF5753"/>
    <property type="match status" value="1"/>
</dbReference>
<dbReference type="SMART" id="SM00530">
    <property type="entry name" value="HTH_XRE"/>
    <property type="match status" value="1"/>
</dbReference>
<dbReference type="RefSeq" id="WP_196199338.1">
    <property type="nucleotide sequence ID" value="NZ_JADPUN010000034.1"/>
</dbReference>
<dbReference type="PROSITE" id="PS50943">
    <property type="entry name" value="HTH_CROC1"/>
    <property type="match status" value="1"/>
</dbReference>
<comment type="caution">
    <text evidence="2">The sequence shown here is derived from an EMBL/GenBank/DDBJ whole genome shotgun (WGS) entry which is preliminary data.</text>
</comment>
<reference evidence="2 3" key="1">
    <citation type="submission" date="2020-11" db="EMBL/GenBank/DDBJ databases">
        <title>A novel isolate from a Black sea contaminated sediment with potential to produce alkanes: Plantactinospora alkalitolerans sp. nov.</title>
        <authorList>
            <person name="Carro L."/>
            <person name="Veyisoglu A."/>
            <person name="Guven K."/>
            <person name="Schumann P."/>
            <person name="Klenk H.-P."/>
            <person name="Sahin N."/>
        </authorList>
    </citation>
    <scope>NUCLEOTIDE SEQUENCE [LARGE SCALE GENOMIC DNA]</scope>
    <source>
        <strain evidence="2 3">S1510</strain>
    </source>
</reference>
<dbReference type="InterPro" id="IPR010982">
    <property type="entry name" value="Lambda_DNA-bd_dom_sf"/>
</dbReference>
<evidence type="ECO:0000313" key="2">
    <source>
        <dbReference type="EMBL" id="MBF9127660.1"/>
    </source>
</evidence>